<dbReference type="InterPro" id="IPR051836">
    <property type="entry name" value="Kremen_rcpt"/>
</dbReference>
<keyword evidence="6" id="KW-0325">Glycoprotein</keyword>
<gene>
    <name evidence="10 12" type="ORF">P152DRAFT_453945</name>
</gene>
<evidence type="ECO:0000256" key="7">
    <source>
        <dbReference type="SAM" id="MobiDB-lite"/>
    </source>
</evidence>
<reference evidence="12" key="2">
    <citation type="submission" date="2020-04" db="EMBL/GenBank/DDBJ databases">
        <authorList>
            <consortium name="NCBI Genome Project"/>
        </authorList>
    </citation>
    <scope>NUCLEOTIDE SEQUENCE</scope>
    <source>
        <strain evidence="12">CBS 781.70</strain>
    </source>
</reference>
<dbReference type="GeneID" id="54419059"/>
<reference evidence="10 12" key="1">
    <citation type="submission" date="2020-01" db="EMBL/GenBank/DDBJ databases">
        <authorList>
            <consortium name="DOE Joint Genome Institute"/>
            <person name="Haridas S."/>
            <person name="Albert R."/>
            <person name="Binder M."/>
            <person name="Bloem J."/>
            <person name="Labutti K."/>
            <person name="Salamov A."/>
            <person name="Andreopoulos B."/>
            <person name="Baker S.E."/>
            <person name="Barry K."/>
            <person name="Bills G."/>
            <person name="Bluhm B.H."/>
            <person name="Cannon C."/>
            <person name="Castanera R."/>
            <person name="Culley D.E."/>
            <person name="Daum C."/>
            <person name="Ezra D."/>
            <person name="Gonzalez J.B."/>
            <person name="Henrissat B."/>
            <person name="Kuo A."/>
            <person name="Liang C."/>
            <person name="Lipzen A."/>
            <person name="Lutzoni F."/>
            <person name="Magnuson J."/>
            <person name="Mondo S."/>
            <person name="Nolan M."/>
            <person name="Ohm R."/>
            <person name="Pangilinan J."/>
            <person name="Park H.-J."/>
            <person name="Ramirez L."/>
            <person name="Alfaro M."/>
            <person name="Sun H."/>
            <person name="Tritt A."/>
            <person name="Yoshinaga Y."/>
            <person name="Zwiers L.-H."/>
            <person name="Turgeon B.G."/>
            <person name="Goodwin S.B."/>
            <person name="Spatafora J.W."/>
            <person name="Crous P.W."/>
            <person name="Grigoriev I.V."/>
        </authorList>
    </citation>
    <scope>NUCLEOTIDE SEQUENCE</scope>
    <source>
        <strain evidence="10 12">CBS 781.70</strain>
    </source>
</reference>
<dbReference type="RefSeq" id="XP_033538995.1">
    <property type="nucleotide sequence ID" value="XM_033678489.1"/>
</dbReference>
<feature type="region of interest" description="Disordered" evidence="7">
    <location>
        <begin position="194"/>
        <end position="235"/>
    </location>
</feature>
<dbReference type="SMART" id="SM00321">
    <property type="entry name" value="WSC"/>
    <property type="match status" value="2"/>
</dbReference>
<keyword evidence="11" id="KW-1185">Reference proteome</keyword>
<dbReference type="PANTHER" id="PTHR24269:SF16">
    <property type="entry name" value="PROTEIN SLG1"/>
    <property type="match status" value="1"/>
</dbReference>
<feature type="chain" id="PRO_5044632128" evidence="8">
    <location>
        <begin position="24"/>
        <end position="439"/>
    </location>
</feature>
<dbReference type="PROSITE" id="PS51212">
    <property type="entry name" value="WSC"/>
    <property type="match status" value="2"/>
</dbReference>
<evidence type="ECO:0000313" key="10">
    <source>
        <dbReference type="EMBL" id="KAF1817364.1"/>
    </source>
</evidence>
<dbReference type="GO" id="GO:0005886">
    <property type="term" value="C:plasma membrane"/>
    <property type="evidence" value="ECO:0007669"/>
    <property type="project" value="TreeGrafter"/>
</dbReference>
<dbReference type="PROSITE" id="PS51257">
    <property type="entry name" value="PROKAR_LIPOPROTEIN"/>
    <property type="match status" value="1"/>
</dbReference>
<dbReference type="OrthoDB" id="2019572at2759"/>
<feature type="compositionally biased region" description="Low complexity" evidence="7">
    <location>
        <begin position="198"/>
        <end position="229"/>
    </location>
</feature>
<reference evidence="12" key="3">
    <citation type="submission" date="2025-04" db="UniProtKB">
        <authorList>
            <consortium name="RefSeq"/>
        </authorList>
    </citation>
    <scope>IDENTIFICATION</scope>
    <source>
        <strain evidence="12">CBS 781.70</strain>
    </source>
</reference>
<comment type="subcellular location">
    <subcellularLocation>
        <location evidence="1">Membrane</location>
        <topology evidence="1">Single-pass membrane protein</topology>
    </subcellularLocation>
</comment>
<evidence type="ECO:0000256" key="5">
    <source>
        <dbReference type="ARBA" id="ARBA00023136"/>
    </source>
</evidence>
<keyword evidence="5" id="KW-0472">Membrane</keyword>
<proteinExistence type="predicted"/>
<evidence type="ECO:0000256" key="8">
    <source>
        <dbReference type="SAM" id="SignalP"/>
    </source>
</evidence>
<dbReference type="Pfam" id="PF25486">
    <property type="entry name" value="DUF7909"/>
    <property type="match status" value="1"/>
</dbReference>
<feature type="signal peptide" evidence="8">
    <location>
        <begin position="1"/>
        <end position="23"/>
    </location>
</feature>
<evidence type="ECO:0000259" key="9">
    <source>
        <dbReference type="PROSITE" id="PS51212"/>
    </source>
</evidence>
<keyword evidence="3 8" id="KW-0732">Signal</keyword>
<dbReference type="Proteomes" id="UP000504638">
    <property type="component" value="Unplaced"/>
</dbReference>
<evidence type="ECO:0000256" key="1">
    <source>
        <dbReference type="ARBA" id="ARBA00004167"/>
    </source>
</evidence>
<dbReference type="EMBL" id="ML975149">
    <property type="protein sequence ID" value="KAF1817364.1"/>
    <property type="molecule type" value="Genomic_DNA"/>
</dbReference>
<dbReference type="InterPro" id="IPR002889">
    <property type="entry name" value="WSC_carb-bd"/>
</dbReference>
<feature type="domain" description="WSC" evidence="9">
    <location>
        <begin position="346"/>
        <end position="437"/>
    </location>
</feature>
<evidence type="ECO:0000313" key="12">
    <source>
        <dbReference type="RefSeq" id="XP_033538995.1"/>
    </source>
</evidence>
<evidence type="ECO:0000256" key="2">
    <source>
        <dbReference type="ARBA" id="ARBA00022692"/>
    </source>
</evidence>
<name>A0A6G1GH80_9PEZI</name>
<feature type="domain" description="WSC" evidence="9">
    <location>
        <begin position="242"/>
        <end position="333"/>
    </location>
</feature>
<dbReference type="InterPro" id="IPR057231">
    <property type="entry name" value="DUF7909"/>
</dbReference>
<evidence type="ECO:0000313" key="11">
    <source>
        <dbReference type="Proteomes" id="UP000504638"/>
    </source>
</evidence>
<sequence>MMPRPLPSTRLLALLGAVASTFACVIPDEPLSNNIPEKFSIFVQNASIPIVHNRVMNFRPNGEDKHLVLRPSGEPTFDLMYLENGLLQYEGRHAVIDLEYNPADDTTKMFMTDRTFHPTAIFQPVYSCNPDTDELQIGLELVSRLTDPPVVGGQIGIQTAGDTYEFRYTPPHNALLDARFMSVTMVIFRDGLSPPTPSSTVSSSTSSATPSQSSTSSSTQSATSTTGSTIPTDPASFPPVGNYNFVSCYAEPPTGRALPATYASADDMTLEKCAALCSRYPYFGTEWSRECWCDEELTAGSAPVPLSECNYPCIGDTTEICGGSQRLSLYHNDNWTGPQHPNNVNDFELYGCVTDSPSHRTLTEISFASPGMTLEACADFCSDYQYFGAEWSIECWCGNDFTEGAGQVDISQCSMTCGGNRDQLCGNADRLSVYQLAAI</sequence>
<evidence type="ECO:0000256" key="3">
    <source>
        <dbReference type="ARBA" id="ARBA00022729"/>
    </source>
</evidence>
<dbReference type="Pfam" id="PF01822">
    <property type="entry name" value="WSC"/>
    <property type="match status" value="2"/>
</dbReference>
<keyword evidence="4" id="KW-1133">Transmembrane helix</keyword>
<keyword evidence="2" id="KW-0812">Transmembrane</keyword>
<evidence type="ECO:0000256" key="4">
    <source>
        <dbReference type="ARBA" id="ARBA00022989"/>
    </source>
</evidence>
<dbReference type="PANTHER" id="PTHR24269">
    <property type="entry name" value="KREMEN PROTEIN"/>
    <property type="match status" value="1"/>
</dbReference>
<evidence type="ECO:0000256" key="6">
    <source>
        <dbReference type="ARBA" id="ARBA00023180"/>
    </source>
</evidence>
<organism evidence="10">
    <name type="scientific">Eremomyces bilateralis CBS 781.70</name>
    <dbReference type="NCBI Taxonomy" id="1392243"/>
    <lineage>
        <taxon>Eukaryota</taxon>
        <taxon>Fungi</taxon>
        <taxon>Dikarya</taxon>
        <taxon>Ascomycota</taxon>
        <taxon>Pezizomycotina</taxon>
        <taxon>Dothideomycetes</taxon>
        <taxon>Dothideomycetes incertae sedis</taxon>
        <taxon>Eremomycetales</taxon>
        <taxon>Eremomycetaceae</taxon>
        <taxon>Eremomyces</taxon>
    </lineage>
</organism>
<accession>A0A6G1GH80</accession>
<protein>
    <submittedName>
        <fullName evidence="10 12">WSC-domain-containing protein</fullName>
    </submittedName>
</protein>
<dbReference type="AlphaFoldDB" id="A0A6G1GH80"/>